<sequence>MADALFDRALELVMDAGQTLLENGGEVFRAQQTMEIMAASLGVRDFHVYVLTNGIFASAHLPGRDAVSLVRHVPTVSVHLGRVEAVNELSRELAAGRLGVVEAEARLNTARTLPRSTPQLEILACVVGAAGFAYLFGGTLADMPVAAVAGLLEALVCQQFARHGINRIFTDIVAAFCGTIWAIAVQTVVPAVNANAAIIGALMVLTPGVALTMGVRDILNGDYLSGSIRLLDALLIAGSIAGGVVLGWIMARGLGVA</sequence>
<evidence type="ECO:0000256" key="3">
    <source>
        <dbReference type="ARBA" id="ARBA00022692"/>
    </source>
</evidence>
<evidence type="ECO:0000256" key="5">
    <source>
        <dbReference type="ARBA" id="ARBA00023136"/>
    </source>
</evidence>
<feature type="transmembrane region" description="Helical" evidence="7">
    <location>
        <begin position="231"/>
        <end position="251"/>
    </location>
</feature>
<protein>
    <submittedName>
        <fullName evidence="9">Uncharacterized membrane protein YjjP, DUF1212 family</fullName>
    </submittedName>
</protein>
<reference evidence="9 10" key="1">
    <citation type="submission" date="2017-02" db="EMBL/GenBank/DDBJ databases">
        <authorList>
            <person name="Peterson S.W."/>
        </authorList>
    </citation>
    <scope>NUCLEOTIDE SEQUENCE [LARGE SCALE GENOMIC DNA]</scope>
    <source>
        <strain evidence="9 10">ATCC 27749</strain>
    </source>
</reference>
<dbReference type="GO" id="GO:0015744">
    <property type="term" value="P:succinate transport"/>
    <property type="evidence" value="ECO:0007669"/>
    <property type="project" value="TreeGrafter"/>
</dbReference>
<comment type="subcellular location">
    <subcellularLocation>
        <location evidence="1">Cell membrane</location>
        <topology evidence="1">Multi-pass membrane protein</topology>
    </subcellularLocation>
</comment>
<proteinExistence type="inferred from homology"/>
<dbReference type="InterPro" id="IPR010619">
    <property type="entry name" value="ThrE-like_N"/>
</dbReference>
<evidence type="ECO:0000256" key="4">
    <source>
        <dbReference type="ARBA" id="ARBA00022989"/>
    </source>
</evidence>
<evidence type="ECO:0000256" key="7">
    <source>
        <dbReference type="SAM" id="Phobius"/>
    </source>
</evidence>
<keyword evidence="2" id="KW-1003">Cell membrane</keyword>
<dbReference type="RefSeq" id="WP_242943384.1">
    <property type="nucleotide sequence ID" value="NZ_CAJKTF010000002.1"/>
</dbReference>
<dbReference type="Proteomes" id="UP000190286">
    <property type="component" value="Unassembled WGS sequence"/>
</dbReference>
<feature type="domain" description="Threonine/serine exporter-like N-terminal" evidence="8">
    <location>
        <begin position="12"/>
        <end position="248"/>
    </location>
</feature>
<evidence type="ECO:0000313" key="9">
    <source>
        <dbReference type="EMBL" id="SKA75654.1"/>
    </source>
</evidence>
<name>A0A1T4WED0_9FIRM</name>
<dbReference type="Pfam" id="PF06738">
    <property type="entry name" value="ThrE"/>
    <property type="match status" value="1"/>
</dbReference>
<dbReference type="STRING" id="745368.SAMN02745178_00468"/>
<dbReference type="InterPro" id="IPR050539">
    <property type="entry name" value="ThrE_Dicarb/AminoAcid_Exp"/>
</dbReference>
<keyword evidence="10" id="KW-1185">Reference proteome</keyword>
<evidence type="ECO:0000256" key="1">
    <source>
        <dbReference type="ARBA" id="ARBA00004651"/>
    </source>
</evidence>
<dbReference type="GO" id="GO:0022857">
    <property type="term" value="F:transmembrane transporter activity"/>
    <property type="evidence" value="ECO:0007669"/>
    <property type="project" value="InterPro"/>
</dbReference>
<feature type="transmembrane region" description="Helical" evidence="7">
    <location>
        <begin position="168"/>
        <end position="189"/>
    </location>
</feature>
<accession>A0A1T4WED0</accession>
<dbReference type="GeneID" id="93336960"/>
<dbReference type="AlphaFoldDB" id="A0A1T4WED0"/>
<feature type="transmembrane region" description="Helical" evidence="7">
    <location>
        <begin position="195"/>
        <end position="219"/>
    </location>
</feature>
<dbReference type="EMBL" id="FUYF01000002">
    <property type="protein sequence ID" value="SKA75654.1"/>
    <property type="molecule type" value="Genomic_DNA"/>
</dbReference>
<gene>
    <name evidence="9" type="ORF">SAMN02745178_00468</name>
</gene>
<evidence type="ECO:0000256" key="2">
    <source>
        <dbReference type="ARBA" id="ARBA00022475"/>
    </source>
</evidence>
<evidence type="ECO:0000259" key="8">
    <source>
        <dbReference type="Pfam" id="PF06738"/>
    </source>
</evidence>
<feature type="transmembrane region" description="Helical" evidence="7">
    <location>
        <begin position="120"/>
        <end position="137"/>
    </location>
</feature>
<dbReference type="PANTHER" id="PTHR34390:SF2">
    <property type="entry name" value="SUCCINATE TRANSPORTER SUBUNIT YJJP-RELATED"/>
    <property type="match status" value="1"/>
</dbReference>
<keyword evidence="4 7" id="KW-1133">Transmembrane helix</keyword>
<evidence type="ECO:0000256" key="6">
    <source>
        <dbReference type="ARBA" id="ARBA00034125"/>
    </source>
</evidence>
<keyword evidence="3 7" id="KW-0812">Transmembrane</keyword>
<evidence type="ECO:0000313" key="10">
    <source>
        <dbReference type="Proteomes" id="UP000190286"/>
    </source>
</evidence>
<comment type="similarity">
    <text evidence="6">Belongs to the ThrE exporter (TC 2.A.79) family.</text>
</comment>
<dbReference type="GO" id="GO:0005886">
    <property type="term" value="C:plasma membrane"/>
    <property type="evidence" value="ECO:0007669"/>
    <property type="project" value="UniProtKB-SubCell"/>
</dbReference>
<keyword evidence="5 7" id="KW-0472">Membrane</keyword>
<organism evidence="9 10">
    <name type="scientific">Gemmiger formicilis</name>
    <dbReference type="NCBI Taxonomy" id="745368"/>
    <lineage>
        <taxon>Bacteria</taxon>
        <taxon>Bacillati</taxon>
        <taxon>Bacillota</taxon>
        <taxon>Clostridia</taxon>
        <taxon>Eubacteriales</taxon>
        <taxon>Gemmiger</taxon>
    </lineage>
</organism>
<dbReference type="PANTHER" id="PTHR34390">
    <property type="entry name" value="UPF0442 PROTEIN YJJB-RELATED"/>
    <property type="match status" value="1"/>
</dbReference>